<evidence type="ECO:0000313" key="2">
    <source>
        <dbReference type="EMBL" id="OCK84942.1"/>
    </source>
</evidence>
<dbReference type="AlphaFoldDB" id="A0A8E2EJ26"/>
<organism evidence="2 3">
    <name type="scientific">Lepidopterella palustris CBS 459.81</name>
    <dbReference type="NCBI Taxonomy" id="1314670"/>
    <lineage>
        <taxon>Eukaryota</taxon>
        <taxon>Fungi</taxon>
        <taxon>Dikarya</taxon>
        <taxon>Ascomycota</taxon>
        <taxon>Pezizomycotina</taxon>
        <taxon>Dothideomycetes</taxon>
        <taxon>Pleosporomycetidae</taxon>
        <taxon>Mytilinidiales</taxon>
        <taxon>Argynnaceae</taxon>
        <taxon>Lepidopterella</taxon>
    </lineage>
</organism>
<feature type="region of interest" description="Disordered" evidence="1">
    <location>
        <begin position="138"/>
        <end position="169"/>
    </location>
</feature>
<sequence length="177" mass="19234">MTSVSVGICVAPVTIGVSLVGSTYNGRRLYIASKKLELIENELAKHDIVKYQLKAKITAHLSPPTPRKTQRLRGRLSTDSQNAKHRAYRSRPPSTCARMQESNVFSERTVSSQLTERLHPPTTAAIASPAPAPTILRSAFPASKRSTSNVSTLPPTPSTRSSPEPVPATVRAYCQTQ</sequence>
<name>A0A8E2EJ26_9PEZI</name>
<accession>A0A8E2EJ26</accession>
<dbReference type="OrthoDB" id="2898509at2759"/>
<feature type="region of interest" description="Disordered" evidence="1">
    <location>
        <begin position="61"/>
        <end position="97"/>
    </location>
</feature>
<protein>
    <submittedName>
        <fullName evidence="2">Uncharacterized protein</fullName>
    </submittedName>
</protein>
<gene>
    <name evidence="2" type="ORF">K432DRAFT_389065</name>
</gene>
<proteinExistence type="predicted"/>
<evidence type="ECO:0000313" key="3">
    <source>
        <dbReference type="Proteomes" id="UP000250266"/>
    </source>
</evidence>
<keyword evidence="3" id="KW-1185">Reference proteome</keyword>
<evidence type="ECO:0000256" key="1">
    <source>
        <dbReference type="SAM" id="MobiDB-lite"/>
    </source>
</evidence>
<dbReference type="EMBL" id="KV744827">
    <property type="protein sequence ID" value="OCK84942.1"/>
    <property type="molecule type" value="Genomic_DNA"/>
</dbReference>
<dbReference type="Proteomes" id="UP000250266">
    <property type="component" value="Unassembled WGS sequence"/>
</dbReference>
<reference evidence="2 3" key="1">
    <citation type="journal article" date="2016" name="Nat. Commun.">
        <title>Ectomycorrhizal ecology is imprinted in the genome of the dominant symbiotic fungus Cenococcum geophilum.</title>
        <authorList>
            <consortium name="DOE Joint Genome Institute"/>
            <person name="Peter M."/>
            <person name="Kohler A."/>
            <person name="Ohm R.A."/>
            <person name="Kuo A."/>
            <person name="Krutzmann J."/>
            <person name="Morin E."/>
            <person name="Arend M."/>
            <person name="Barry K.W."/>
            <person name="Binder M."/>
            <person name="Choi C."/>
            <person name="Clum A."/>
            <person name="Copeland A."/>
            <person name="Grisel N."/>
            <person name="Haridas S."/>
            <person name="Kipfer T."/>
            <person name="LaButti K."/>
            <person name="Lindquist E."/>
            <person name="Lipzen A."/>
            <person name="Maire R."/>
            <person name="Meier B."/>
            <person name="Mihaltcheva S."/>
            <person name="Molinier V."/>
            <person name="Murat C."/>
            <person name="Poggeler S."/>
            <person name="Quandt C.A."/>
            <person name="Sperisen C."/>
            <person name="Tritt A."/>
            <person name="Tisserant E."/>
            <person name="Crous P.W."/>
            <person name="Henrissat B."/>
            <person name="Nehls U."/>
            <person name="Egli S."/>
            <person name="Spatafora J.W."/>
            <person name="Grigoriev I.V."/>
            <person name="Martin F.M."/>
        </authorList>
    </citation>
    <scope>NUCLEOTIDE SEQUENCE [LARGE SCALE GENOMIC DNA]</scope>
    <source>
        <strain evidence="2 3">CBS 459.81</strain>
    </source>
</reference>